<proteinExistence type="predicted"/>
<sequence>MAAQESVSLTHFHSLRPCPKPSPSLCFHPSGHLWPEKMGTAKQATFILCINC</sequence>
<protein>
    <submittedName>
        <fullName evidence="1">Uncharacterized protein</fullName>
    </submittedName>
</protein>
<organism evidence="1 2">
    <name type="scientific">Platanthera guangdongensis</name>
    <dbReference type="NCBI Taxonomy" id="2320717"/>
    <lineage>
        <taxon>Eukaryota</taxon>
        <taxon>Viridiplantae</taxon>
        <taxon>Streptophyta</taxon>
        <taxon>Embryophyta</taxon>
        <taxon>Tracheophyta</taxon>
        <taxon>Spermatophyta</taxon>
        <taxon>Magnoliopsida</taxon>
        <taxon>Liliopsida</taxon>
        <taxon>Asparagales</taxon>
        <taxon>Orchidaceae</taxon>
        <taxon>Orchidoideae</taxon>
        <taxon>Orchideae</taxon>
        <taxon>Orchidinae</taxon>
        <taxon>Platanthera</taxon>
    </lineage>
</organism>
<comment type="caution">
    <text evidence="1">The sequence shown here is derived from an EMBL/GenBank/DDBJ whole genome shotgun (WGS) entry which is preliminary data.</text>
</comment>
<name>A0ABR2LJF8_9ASPA</name>
<evidence type="ECO:0000313" key="1">
    <source>
        <dbReference type="EMBL" id="KAK8942172.1"/>
    </source>
</evidence>
<keyword evidence="2" id="KW-1185">Reference proteome</keyword>
<accession>A0ABR2LJF8</accession>
<reference evidence="1 2" key="1">
    <citation type="journal article" date="2022" name="Nat. Plants">
        <title>Genomes of leafy and leafless Platanthera orchids illuminate the evolution of mycoheterotrophy.</title>
        <authorList>
            <person name="Li M.H."/>
            <person name="Liu K.W."/>
            <person name="Li Z."/>
            <person name="Lu H.C."/>
            <person name="Ye Q.L."/>
            <person name="Zhang D."/>
            <person name="Wang J.Y."/>
            <person name="Li Y.F."/>
            <person name="Zhong Z.M."/>
            <person name="Liu X."/>
            <person name="Yu X."/>
            <person name="Liu D.K."/>
            <person name="Tu X.D."/>
            <person name="Liu B."/>
            <person name="Hao Y."/>
            <person name="Liao X.Y."/>
            <person name="Jiang Y.T."/>
            <person name="Sun W.H."/>
            <person name="Chen J."/>
            <person name="Chen Y.Q."/>
            <person name="Ai Y."/>
            <person name="Zhai J.W."/>
            <person name="Wu S.S."/>
            <person name="Zhou Z."/>
            <person name="Hsiao Y.Y."/>
            <person name="Wu W.L."/>
            <person name="Chen Y.Y."/>
            <person name="Lin Y.F."/>
            <person name="Hsu J.L."/>
            <person name="Li C.Y."/>
            <person name="Wang Z.W."/>
            <person name="Zhao X."/>
            <person name="Zhong W.Y."/>
            <person name="Ma X.K."/>
            <person name="Ma L."/>
            <person name="Huang J."/>
            <person name="Chen G.Z."/>
            <person name="Huang M.Z."/>
            <person name="Huang L."/>
            <person name="Peng D.H."/>
            <person name="Luo Y.B."/>
            <person name="Zou S.Q."/>
            <person name="Chen S.P."/>
            <person name="Lan S."/>
            <person name="Tsai W.C."/>
            <person name="Van de Peer Y."/>
            <person name="Liu Z.J."/>
        </authorList>
    </citation>
    <scope>NUCLEOTIDE SEQUENCE [LARGE SCALE GENOMIC DNA]</scope>
    <source>
        <strain evidence="1">Lor288</strain>
    </source>
</reference>
<evidence type="ECO:0000313" key="2">
    <source>
        <dbReference type="Proteomes" id="UP001412067"/>
    </source>
</evidence>
<gene>
    <name evidence="1" type="ORF">KSP40_PGU006378</name>
</gene>
<dbReference type="Proteomes" id="UP001412067">
    <property type="component" value="Unassembled WGS sequence"/>
</dbReference>
<dbReference type="EMBL" id="JBBWWR010000019">
    <property type="protein sequence ID" value="KAK8942172.1"/>
    <property type="molecule type" value="Genomic_DNA"/>
</dbReference>